<protein>
    <recommendedName>
        <fullName evidence="1">Integrase catalytic domain-containing protein</fullName>
    </recommendedName>
</protein>
<dbReference type="AlphaFoldDB" id="X1DB84"/>
<dbReference type="GO" id="GO:0015074">
    <property type="term" value="P:DNA integration"/>
    <property type="evidence" value="ECO:0007669"/>
    <property type="project" value="InterPro"/>
</dbReference>
<dbReference type="EMBL" id="BART01027491">
    <property type="protein sequence ID" value="GAG93701.1"/>
    <property type="molecule type" value="Genomic_DNA"/>
</dbReference>
<gene>
    <name evidence="2" type="ORF">S01H4_48727</name>
</gene>
<organism evidence="2">
    <name type="scientific">marine sediment metagenome</name>
    <dbReference type="NCBI Taxonomy" id="412755"/>
    <lineage>
        <taxon>unclassified sequences</taxon>
        <taxon>metagenomes</taxon>
        <taxon>ecological metagenomes</taxon>
    </lineage>
</organism>
<proteinExistence type="predicted"/>
<comment type="caution">
    <text evidence="2">The sequence shown here is derived from an EMBL/GenBank/DDBJ whole genome shotgun (WGS) entry which is preliminary data.</text>
</comment>
<dbReference type="Pfam" id="PF13683">
    <property type="entry name" value="rve_3"/>
    <property type="match status" value="1"/>
</dbReference>
<dbReference type="InterPro" id="IPR001584">
    <property type="entry name" value="Integrase_cat-core"/>
</dbReference>
<sequence>MSVRPLIIEPGSPWENSYIESFNGKMRDELLDREIFYSLKEELIQGIVDRMPAAWQYPEIACARAILEGQEFKTENFRETPWKQTSEIVLHGERIGYLELDYLEKKPESD</sequence>
<feature type="domain" description="Integrase catalytic" evidence="1">
    <location>
        <begin position="3"/>
        <end position="41"/>
    </location>
</feature>
<feature type="non-terminal residue" evidence="2">
    <location>
        <position position="110"/>
    </location>
</feature>
<evidence type="ECO:0000259" key="1">
    <source>
        <dbReference type="Pfam" id="PF13683"/>
    </source>
</evidence>
<reference evidence="2" key="1">
    <citation type="journal article" date="2014" name="Front. Microbiol.">
        <title>High frequency of phylogenetically diverse reductive dehalogenase-homologous genes in deep subseafloor sedimentary metagenomes.</title>
        <authorList>
            <person name="Kawai M."/>
            <person name="Futagami T."/>
            <person name="Toyoda A."/>
            <person name="Takaki Y."/>
            <person name="Nishi S."/>
            <person name="Hori S."/>
            <person name="Arai W."/>
            <person name="Tsubouchi T."/>
            <person name="Morono Y."/>
            <person name="Uchiyama I."/>
            <person name="Ito T."/>
            <person name="Fujiyama A."/>
            <person name="Inagaki F."/>
            <person name="Takami H."/>
        </authorList>
    </citation>
    <scope>NUCLEOTIDE SEQUENCE</scope>
    <source>
        <strain evidence="2">Expedition CK06-06</strain>
    </source>
</reference>
<accession>X1DB84</accession>
<evidence type="ECO:0000313" key="2">
    <source>
        <dbReference type="EMBL" id="GAG93701.1"/>
    </source>
</evidence>
<name>X1DB84_9ZZZZ</name>